<dbReference type="AlphaFoldDB" id="A0A8C7H8Y8"/>
<dbReference type="GO" id="GO:0019205">
    <property type="term" value="F:nucleobase-containing compound kinase activity"/>
    <property type="evidence" value="ECO:0007669"/>
    <property type="project" value="InterPro"/>
</dbReference>
<gene>
    <name evidence="5" type="primary">AK7</name>
    <name evidence="5" type="synonym">ak7b</name>
</gene>
<feature type="compositionally biased region" description="Basic and acidic residues" evidence="4">
    <location>
        <begin position="745"/>
        <end position="774"/>
    </location>
</feature>
<sequence>MTINTLYNKEMAYFETDTFFCAYLLSLSNIGQTIPLEWLLLSNGRDAQSTSERRMAEEEVEKIIHHTKRIFINNVDSYASTCIAKFLSACVVGASLVETDEPEVEEGEERLSKDDHPKVKDGTFQIVGTIANKNERRPSYVLDEYFQLKREELLERLMECDIIIYNITEDADQMDEASWAISALHAEMARFSQPKMFILISTVMTWALSKPVDADDPEIPFTEEDYRRRRAHPNFKEHINVEKHVVKMGKTKSSLLSTYVVASGVQYGMGEQVFHFFFKTSWLGDLPKVPIFGEGTNVIPTIHINDLAGVIQNVIDHKPKPHYLVAVDDSKTTIDDIVKTIADVVGPGKTKRVPKEDAFLTRDLRQMDIDALFVNLRIEAVYLKESFNIHWVCESGLIDNIDRVVEEYKQTRGLLPIRVCIMGPPAVGKSTVAERICKHYKLHHIRLKETITETLAHLESIVRMEDGETEAEDSATSSELLETLKENMDQNGGRLDDQYVIRIMRDKLKSKLCRNQGFVLDSFPKTYEQAKDLFYADDDEPEDMRSKIPPFNKKIIPGLSKLENTYVCTMNVNTKPSSPRHSGHHYFIVVTELTLSFEIFQNTLSSVLFSSRKTPEPKYCVRDCVSPLEIKVVLLCCVLSVLEFVFSLDSSDAFLKNRVLNLPESLVEGTSYSQEQFLRRLARFRESNVEDETVLNYFEELDIHPEHIEITSSDDQEYLVVTERIIKSVGKPKNYGPTSQELEEEERRSADRRLRTEAQKRADTERRETEEAQQRAARWEEWVSLRGGV</sequence>
<name>A0A8C7H8Y8_ONCKI</name>
<keyword evidence="3" id="KW-0418">Kinase</keyword>
<evidence type="ECO:0000313" key="5">
    <source>
        <dbReference type="Ensembl" id="ENSOKIP00005053947.1"/>
    </source>
</evidence>
<evidence type="ECO:0000256" key="2">
    <source>
        <dbReference type="ARBA" id="ARBA00022741"/>
    </source>
</evidence>
<dbReference type="CDD" id="cd01428">
    <property type="entry name" value="ADK"/>
    <property type="match status" value="1"/>
</dbReference>
<evidence type="ECO:0000256" key="3">
    <source>
        <dbReference type="ARBA" id="ARBA00022777"/>
    </source>
</evidence>
<evidence type="ECO:0000313" key="6">
    <source>
        <dbReference type="Proteomes" id="UP000694557"/>
    </source>
</evidence>
<dbReference type="GeneTree" id="ENSGT00390000015102"/>
<dbReference type="Ensembl" id="ENSOKIT00005057206.1">
    <property type="protein sequence ID" value="ENSOKIP00005053947.1"/>
    <property type="gene ID" value="ENSOKIG00005022957.1"/>
</dbReference>
<evidence type="ECO:0000256" key="4">
    <source>
        <dbReference type="SAM" id="MobiDB-lite"/>
    </source>
</evidence>
<accession>A0A8C7H8Y8</accession>
<dbReference type="InterPro" id="IPR000850">
    <property type="entry name" value="Adenylat/UMP-CMP_kin"/>
</dbReference>
<evidence type="ECO:0000256" key="1">
    <source>
        <dbReference type="ARBA" id="ARBA00022679"/>
    </source>
</evidence>
<dbReference type="SUPFAM" id="SSF52540">
    <property type="entry name" value="P-loop containing nucleoside triphosphate hydrolases"/>
    <property type="match status" value="1"/>
</dbReference>
<reference evidence="5" key="2">
    <citation type="submission" date="2025-09" db="UniProtKB">
        <authorList>
            <consortium name="Ensembl"/>
        </authorList>
    </citation>
    <scope>IDENTIFICATION</scope>
</reference>
<dbReference type="GO" id="GO:0006139">
    <property type="term" value="P:nucleobase-containing compound metabolic process"/>
    <property type="evidence" value="ECO:0007669"/>
    <property type="project" value="InterPro"/>
</dbReference>
<dbReference type="SUPFAM" id="SSF51735">
    <property type="entry name" value="NAD(P)-binding Rossmann-fold domains"/>
    <property type="match status" value="1"/>
</dbReference>
<keyword evidence="1" id="KW-0808">Transferase</keyword>
<keyword evidence="2" id="KW-0547">Nucleotide-binding</keyword>
<organism evidence="5 6">
    <name type="scientific">Oncorhynchus kisutch</name>
    <name type="common">Coho salmon</name>
    <name type="synonym">Salmo kisutch</name>
    <dbReference type="NCBI Taxonomy" id="8019"/>
    <lineage>
        <taxon>Eukaryota</taxon>
        <taxon>Metazoa</taxon>
        <taxon>Chordata</taxon>
        <taxon>Craniata</taxon>
        <taxon>Vertebrata</taxon>
        <taxon>Euteleostomi</taxon>
        <taxon>Actinopterygii</taxon>
        <taxon>Neopterygii</taxon>
        <taxon>Teleostei</taxon>
        <taxon>Protacanthopterygii</taxon>
        <taxon>Salmoniformes</taxon>
        <taxon>Salmonidae</taxon>
        <taxon>Salmoninae</taxon>
        <taxon>Oncorhynchus</taxon>
    </lineage>
</organism>
<protein>
    <submittedName>
        <fullName evidence="5">Adenylate kinase 7b</fullName>
    </submittedName>
</protein>
<dbReference type="Gene3D" id="3.40.50.720">
    <property type="entry name" value="NAD(P)-binding Rossmann-like Domain"/>
    <property type="match status" value="1"/>
</dbReference>
<dbReference type="Proteomes" id="UP000694557">
    <property type="component" value="Unassembled WGS sequence"/>
</dbReference>
<dbReference type="PANTHER" id="PTHR23359">
    <property type="entry name" value="NUCLEOTIDE KINASE"/>
    <property type="match status" value="1"/>
</dbReference>
<reference evidence="5" key="1">
    <citation type="submission" date="2025-08" db="UniProtKB">
        <authorList>
            <consortium name="Ensembl"/>
        </authorList>
    </citation>
    <scope>IDENTIFICATION</scope>
</reference>
<feature type="region of interest" description="Disordered" evidence="4">
    <location>
        <begin position="731"/>
        <end position="774"/>
    </location>
</feature>
<dbReference type="GO" id="GO:0005524">
    <property type="term" value="F:ATP binding"/>
    <property type="evidence" value="ECO:0007669"/>
    <property type="project" value="InterPro"/>
</dbReference>
<dbReference type="InterPro" id="IPR036291">
    <property type="entry name" value="NAD(P)-bd_dom_sf"/>
</dbReference>
<dbReference type="Pfam" id="PF00406">
    <property type="entry name" value="ADK"/>
    <property type="match status" value="1"/>
</dbReference>
<dbReference type="InterPro" id="IPR027417">
    <property type="entry name" value="P-loop_NTPase"/>
</dbReference>
<proteinExistence type="predicted"/>
<dbReference type="Gene3D" id="3.40.50.300">
    <property type="entry name" value="P-loop containing nucleotide triphosphate hydrolases"/>
    <property type="match status" value="1"/>
</dbReference>
<keyword evidence="6" id="KW-1185">Reference proteome</keyword>